<protein>
    <submittedName>
        <fullName evidence="4">Uncharacterized protein</fullName>
    </submittedName>
</protein>
<dbReference type="InterPro" id="IPR029055">
    <property type="entry name" value="Ntn_hydrolases_N"/>
</dbReference>
<dbReference type="FunFam" id="3.60.20.40:FF:000001">
    <property type="entry name" value="Gamma-glutamyltranspeptidase 1"/>
    <property type="match status" value="1"/>
</dbReference>
<dbReference type="GO" id="GO:0005886">
    <property type="term" value="C:plasma membrane"/>
    <property type="evidence" value="ECO:0007669"/>
    <property type="project" value="TreeGrafter"/>
</dbReference>
<dbReference type="PANTHER" id="PTHR11686">
    <property type="entry name" value="GAMMA GLUTAMYL TRANSPEPTIDASE"/>
    <property type="match status" value="1"/>
</dbReference>
<dbReference type="Pfam" id="PF01019">
    <property type="entry name" value="G_glu_transpept"/>
    <property type="match status" value="1"/>
</dbReference>
<keyword evidence="1" id="KW-1202">Platelet aggregation activating toxin</keyword>
<dbReference type="FunFam" id="1.10.246.130:FF:000001">
    <property type="entry name" value="Gamma-glutamyltransferase 5 isoform 1"/>
    <property type="match status" value="1"/>
</dbReference>
<feature type="binding site" evidence="3">
    <location>
        <begin position="457"/>
        <end position="458"/>
    </location>
    <ligand>
        <name>L-glutamate</name>
        <dbReference type="ChEBI" id="CHEBI:29985"/>
    </ligand>
</feature>
<proteinExistence type="predicted"/>
<evidence type="ECO:0000313" key="5">
    <source>
        <dbReference type="Proteomes" id="UP000663880"/>
    </source>
</evidence>
<evidence type="ECO:0000256" key="2">
    <source>
        <dbReference type="PIRSR" id="PIRSR600101-1"/>
    </source>
</evidence>
<dbReference type="InterPro" id="IPR043137">
    <property type="entry name" value="GGT_ssub_C"/>
</dbReference>
<evidence type="ECO:0000256" key="1">
    <source>
        <dbReference type="ARBA" id="ARBA00084097"/>
    </source>
</evidence>
<dbReference type="EMBL" id="CAJOBZ010000063">
    <property type="protein sequence ID" value="CAF4934145.1"/>
    <property type="molecule type" value="Genomic_DNA"/>
</dbReference>
<keyword evidence="1" id="KW-1199">Hemostasis impairing toxin</keyword>
<dbReference type="SUPFAM" id="SSF56235">
    <property type="entry name" value="N-terminal nucleophile aminohydrolases (Ntn hydrolases)"/>
    <property type="match status" value="1"/>
</dbReference>
<dbReference type="Gene3D" id="3.60.20.40">
    <property type="match status" value="1"/>
</dbReference>
<accession>A0A821X0R4</accession>
<comment type="caution">
    <text evidence="4">The sequence shown here is derived from an EMBL/GenBank/DDBJ whole genome shotgun (WGS) entry which is preliminary data.</text>
</comment>
<organism evidence="4 5">
    <name type="scientific">Pieris macdunnoughi</name>
    <dbReference type="NCBI Taxonomy" id="345717"/>
    <lineage>
        <taxon>Eukaryota</taxon>
        <taxon>Metazoa</taxon>
        <taxon>Ecdysozoa</taxon>
        <taxon>Arthropoda</taxon>
        <taxon>Hexapoda</taxon>
        <taxon>Insecta</taxon>
        <taxon>Pterygota</taxon>
        <taxon>Neoptera</taxon>
        <taxon>Endopterygota</taxon>
        <taxon>Lepidoptera</taxon>
        <taxon>Glossata</taxon>
        <taxon>Ditrysia</taxon>
        <taxon>Papilionoidea</taxon>
        <taxon>Pieridae</taxon>
        <taxon>Pierinae</taxon>
        <taxon>Pieris</taxon>
    </lineage>
</organism>
<feature type="binding site" evidence="3">
    <location>
        <position position="429"/>
    </location>
    <ligand>
        <name>L-glutamate</name>
        <dbReference type="ChEBI" id="CHEBI:29985"/>
    </ligand>
</feature>
<dbReference type="GO" id="GO:0006751">
    <property type="term" value="P:glutathione catabolic process"/>
    <property type="evidence" value="ECO:0007669"/>
    <property type="project" value="InterPro"/>
</dbReference>
<evidence type="ECO:0000256" key="3">
    <source>
        <dbReference type="PIRSR" id="PIRSR600101-2"/>
    </source>
</evidence>
<evidence type="ECO:0000313" key="4">
    <source>
        <dbReference type="EMBL" id="CAF4934145.1"/>
    </source>
</evidence>
<feature type="active site" description="Nucleophile" evidence="2">
    <location>
        <position position="387"/>
    </location>
</feature>
<feature type="binding site" evidence="3">
    <location>
        <position position="480"/>
    </location>
    <ligand>
        <name>L-glutamate</name>
        <dbReference type="ChEBI" id="CHEBI:29985"/>
    </ligand>
</feature>
<dbReference type="PRINTS" id="PR01210">
    <property type="entry name" value="GGTRANSPTASE"/>
</dbReference>
<dbReference type="OrthoDB" id="1081007at2759"/>
<gene>
    <name evidence="4" type="ORF">PMACD_LOCUS14113</name>
</gene>
<feature type="binding site" evidence="3">
    <location>
        <begin position="405"/>
        <end position="407"/>
    </location>
    <ligand>
        <name>L-glutamate</name>
        <dbReference type="ChEBI" id="CHEBI:29985"/>
    </ligand>
</feature>
<sequence>MSSVRSRWCLVGSVFAALVVGALVAVLVLQPWSSPDHPRYPRAVVAANGIECAAIGRSILERNGTAVDAAIATLFCEGLGCSQCMGLGGGFLATVYDAPTGRVRVLNARERAPAATYSDMFANASSQVGGRAIAVPGELKGYGALYREYGRLPWKELVKPAADLARNGHRVSEYMGRVLKSYSDRILAEPSFSEVYMNPATGEVWKEGDTIREPTLARTLDIIAEEGPEAIHNGSLTAALVRDIENFGGIITEDDFRNYRTEWQEPIVVRVSPEHTLYSVPLPGSGSVLAFILNMLREWVGTGSDAPVDSNLYWHRIVETFKFAYARRTGLGDPSRTNLPFSIAELERNLSTPEWAVEHRAKVDDTRTFSDWRYYGAMFEGADDHGTAHIIVVAPDGSAVSATSTINYIWGSQRRSRSTGIILNNEMDDFAIPNRESVYGMPPSPANIISPGKQPLSSMAPSIVLRNNDTVDLILGGAGGTKITTQVALLTMHTLLEDSELPEVMKRPRLHHQLIPMEIEYEEKFDPAVISSLRARGHVTTSRGPTAGFAAMVAAMRDSGDYFVPQTDSRRIGSVDGF</sequence>
<dbReference type="AlphaFoldDB" id="A0A821X0R4"/>
<dbReference type="InterPro" id="IPR000101">
    <property type="entry name" value="GGT_peptidase"/>
</dbReference>
<name>A0A821X0R4_9NEOP</name>
<dbReference type="Proteomes" id="UP000663880">
    <property type="component" value="Unassembled WGS sequence"/>
</dbReference>
<dbReference type="PANTHER" id="PTHR11686:SF72">
    <property type="entry name" value="GAMMA-GLUTAMYL TRANSPEPTIDASE, ISOFORM A"/>
    <property type="match status" value="1"/>
</dbReference>
<reference evidence="4" key="1">
    <citation type="submission" date="2021-02" db="EMBL/GenBank/DDBJ databases">
        <authorList>
            <person name="Steward A R."/>
        </authorList>
    </citation>
    <scope>NUCLEOTIDE SEQUENCE</scope>
</reference>
<keyword evidence="5" id="KW-1185">Reference proteome</keyword>
<keyword evidence="1" id="KW-0800">Toxin</keyword>
<feature type="binding site" evidence="3">
    <location>
        <position position="109"/>
    </location>
    <ligand>
        <name>L-glutamate</name>
        <dbReference type="ChEBI" id="CHEBI:29985"/>
    </ligand>
</feature>
<dbReference type="InterPro" id="IPR043138">
    <property type="entry name" value="GGT_lsub"/>
</dbReference>
<dbReference type="GO" id="GO:0036374">
    <property type="term" value="F:glutathione hydrolase activity"/>
    <property type="evidence" value="ECO:0007669"/>
    <property type="project" value="InterPro"/>
</dbReference>
<dbReference type="Gene3D" id="1.10.246.130">
    <property type="match status" value="1"/>
</dbReference>